<comment type="caution">
    <text evidence="1">The sequence shown here is derived from an EMBL/GenBank/DDBJ whole genome shotgun (WGS) entry which is preliminary data.</text>
</comment>
<protein>
    <submittedName>
        <fullName evidence="1">Uncharacterized protein</fullName>
    </submittedName>
</protein>
<organism evidence="1 2">
    <name type="scientific">Auriscalpium vulgare</name>
    <dbReference type="NCBI Taxonomy" id="40419"/>
    <lineage>
        <taxon>Eukaryota</taxon>
        <taxon>Fungi</taxon>
        <taxon>Dikarya</taxon>
        <taxon>Basidiomycota</taxon>
        <taxon>Agaricomycotina</taxon>
        <taxon>Agaricomycetes</taxon>
        <taxon>Russulales</taxon>
        <taxon>Auriscalpiaceae</taxon>
        <taxon>Auriscalpium</taxon>
    </lineage>
</organism>
<reference evidence="1" key="1">
    <citation type="submission" date="2021-02" db="EMBL/GenBank/DDBJ databases">
        <authorList>
            <consortium name="DOE Joint Genome Institute"/>
            <person name="Ahrendt S."/>
            <person name="Looney B.P."/>
            <person name="Miyauchi S."/>
            <person name="Morin E."/>
            <person name="Drula E."/>
            <person name="Courty P.E."/>
            <person name="Chicoki N."/>
            <person name="Fauchery L."/>
            <person name="Kohler A."/>
            <person name="Kuo A."/>
            <person name="Labutti K."/>
            <person name="Pangilinan J."/>
            <person name="Lipzen A."/>
            <person name="Riley R."/>
            <person name="Andreopoulos W."/>
            <person name="He G."/>
            <person name="Johnson J."/>
            <person name="Barry K.W."/>
            <person name="Grigoriev I.V."/>
            <person name="Nagy L."/>
            <person name="Hibbett D."/>
            <person name="Henrissat B."/>
            <person name="Matheny P.B."/>
            <person name="Labbe J."/>
            <person name="Martin F."/>
        </authorList>
    </citation>
    <scope>NUCLEOTIDE SEQUENCE</scope>
    <source>
        <strain evidence="1">FP105234-sp</strain>
    </source>
</reference>
<name>A0ACB8SAU9_9AGAM</name>
<evidence type="ECO:0000313" key="1">
    <source>
        <dbReference type="EMBL" id="KAI0053262.1"/>
    </source>
</evidence>
<reference evidence="1" key="2">
    <citation type="journal article" date="2022" name="New Phytol.">
        <title>Evolutionary transition to the ectomycorrhizal habit in the genomes of a hyperdiverse lineage of mushroom-forming fungi.</title>
        <authorList>
            <person name="Looney B."/>
            <person name="Miyauchi S."/>
            <person name="Morin E."/>
            <person name="Drula E."/>
            <person name="Courty P.E."/>
            <person name="Kohler A."/>
            <person name="Kuo A."/>
            <person name="LaButti K."/>
            <person name="Pangilinan J."/>
            <person name="Lipzen A."/>
            <person name="Riley R."/>
            <person name="Andreopoulos W."/>
            <person name="He G."/>
            <person name="Johnson J."/>
            <person name="Nolan M."/>
            <person name="Tritt A."/>
            <person name="Barry K.W."/>
            <person name="Grigoriev I.V."/>
            <person name="Nagy L.G."/>
            <person name="Hibbett D."/>
            <person name="Henrissat B."/>
            <person name="Matheny P.B."/>
            <person name="Labbe J."/>
            <person name="Martin F.M."/>
        </authorList>
    </citation>
    <scope>NUCLEOTIDE SEQUENCE</scope>
    <source>
        <strain evidence="1">FP105234-sp</strain>
    </source>
</reference>
<proteinExistence type="predicted"/>
<dbReference type="Proteomes" id="UP000814033">
    <property type="component" value="Unassembled WGS sequence"/>
</dbReference>
<sequence length="335" mass="37090">MSQHTHLSEVDPEFAAAQAAQPLQNFDFSLGLSALKEGWKKAGAQTALYKPRVRADARYSIEDHTIPVEGGEIIVRVVTPEPTELEQTFPVLVWFHGGGWIFGDVDQDDYLLRIYSTELQIVTVNVDYRTAPEYTFPTQWDDSFAALKWVASNATSISVSLDKGFVVGGLSAGGNLAATSTHRARDDSFFKDKPLTGTYLGYPVIVHMDAYPEKYKDQLLSMEQNKDAPMLTRDAMRFLWDTAKAPPEDPMSSPLLYPSHGLPPAYIQVCGLDPVRDEGILYEHVLREVGIATRLDAYPGVPHVFNVSNPGIKAATKFEADTLEGLKWLLASTKP</sequence>
<accession>A0ACB8SAU9</accession>
<dbReference type="EMBL" id="MU275841">
    <property type="protein sequence ID" value="KAI0053262.1"/>
    <property type="molecule type" value="Genomic_DNA"/>
</dbReference>
<keyword evidence="2" id="KW-1185">Reference proteome</keyword>
<gene>
    <name evidence="1" type="ORF">FA95DRAFT_1601282</name>
</gene>
<evidence type="ECO:0000313" key="2">
    <source>
        <dbReference type="Proteomes" id="UP000814033"/>
    </source>
</evidence>